<organism evidence="1 2">
    <name type="scientific">Puccinia graminis f. sp. tritici</name>
    <dbReference type="NCBI Taxonomy" id="56615"/>
    <lineage>
        <taxon>Eukaryota</taxon>
        <taxon>Fungi</taxon>
        <taxon>Dikarya</taxon>
        <taxon>Basidiomycota</taxon>
        <taxon>Pucciniomycotina</taxon>
        <taxon>Pucciniomycetes</taxon>
        <taxon>Pucciniales</taxon>
        <taxon>Pucciniaceae</taxon>
        <taxon>Puccinia</taxon>
    </lineage>
</organism>
<dbReference type="EMBL" id="VSWC01000028">
    <property type="protein sequence ID" value="KAA1108755.1"/>
    <property type="molecule type" value="Genomic_DNA"/>
</dbReference>
<reference evidence="1 2" key="1">
    <citation type="submission" date="2019-05" db="EMBL/GenBank/DDBJ databases">
        <title>Emergence of the Ug99 lineage of the wheat stem rust pathogen through somatic hybridization.</title>
        <authorList>
            <person name="Li F."/>
            <person name="Upadhyaya N.M."/>
            <person name="Sperschneider J."/>
            <person name="Matny O."/>
            <person name="Nguyen-Phuc H."/>
            <person name="Mago R."/>
            <person name="Raley C."/>
            <person name="Miller M.E."/>
            <person name="Silverstein K.A.T."/>
            <person name="Henningsen E."/>
            <person name="Hirsch C.D."/>
            <person name="Visser B."/>
            <person name="Pretorius Z.A."/>
            <person name="Steffenson B.J."/>
            <person name="Schwessinger B."/>
            <person name="Dodds P.N."/>
            <person name="Figueroa M."/>
        </authorList>
    </citation>
    <scope>NUCLEOTIDE SEQUENCE [LARGE SCALE GENOMIC DNA]</scope>
    <source>
        <strain evidence="1">21-0</strain>
    </source>
</reference>
<sequence length="187" mass="20807">MYHSQLSIRSFTYVADAPRLGPNMLYRVPHATPWCCSGKSIEPIPHIQLNVLTTAPMESPPTQRNWLTFEGPITAVSSTGVIEIQTTCSNYYSDIPLSYRVPYLEICGHVTIMELLSSTQVTASTPAAPELNLFLTSDIDPIREQLLNTVVGQSLWIMANITNTMILGFQLNISFKAQMAFISHSRT</sequence>
<evidence type="ECO:0000313" key="1">
    <source>
        <dbReference type="EMBL" id="KAA1108755.1"/>
    </source>
</evidence>
<accession>A0A5B0Q6I5</accession>
<gene>
    <name evidence="1" type="ORF">PGT21_024181</name>
</gene>
<protein>
    <submittedName>
        <fullName evidence="1">Uncharacterized protein</fullName>
    </submittedName>
</protein>
<comment type="caution">
    <text evidence="1">The sequence shown here is derived from an EMBL/GenBank/DDBJ whole genome shotgun (WGS) entry which is preliminary data.</text>
</comment>
<dbReference type="AlphaFoldDB" id="A0A5B0Q6I5"/>
<dbReference type="Proteomes" id="UP000324748">
    <property type="component" value="Unassembled WGS sequence"/>
</dbReference>
<dbReference type="OrthoDB" id="2509312at2759"/>
<proteinExistence type="predicted"/>
<evidence type="ECO:0000313" key="2">
    <source>
        <dbReference type="Proteomes" id="UP000324748"/>
    </source>
</evidence>
<keyword evidence="2" id="KW-1185">Reference proteome</keyword>
<name>A0A5B0Q6I5_PUCGR</name>